<protein>
    <recommendedName>
        <fullName evidence="8">DNA-directed RNA polymerase III subunit RPC3</fullName>
        <shortName evidence="8">RNA polymerase III subunit C3</shortName>
    </recommendedName>
</protein>
<evidence type="ECO:0000256" key="7">
    <source>
        <dbReference type="ARBA" id="ARBA00025127"/>
    </source>
</evidence>
<accession>A0A2T2NRW2</accession>
<evidence type="ECO:0000256" key="2">
    <source>
        <dbReference type="ARBA" id="ARBA00006835"/>
    </source>
</evidence>
<dbReference type="PANTHER" id="PTHR12949:SF0">
    <property type="entry name" value="DNA-DIRECTED RNA POLYMERASE III SUBUNIT RPC3"/>
    <property type="match status" value="1"/>
</dbReference>
<keyword evidence="4 8" id="KW-0240">DNA-directed RNA polymerase</keyword>
<feature type="domain" description="RNA polymerase III subunit RPC82-related helix-turn-helix" evidence="11">
    <location>
        <begin position="16"/>
        <end position="74"/>
    </location>
</feature>
<evidence type="ECO:0000313" key="13">
    <source>
        <dbReference type="EMBL" id="PSN68167.1"/>
    </source>
</evidence>
<dbReference type="InterPro" id="IPR055207">
    <property type="entry name" value="POLR3C_WHD"/>
</dbReference>
<dbReference type="Proteomes" id="UP000240883">
    <property type="component" value="Unassembled WGS sequence"/>
</dbReference>
<dbReference type="PANTHER" id="PTHR12949">
    <property type="entry name" value="RNA POLYMERASE III DNA DIRECTED -RELATED"/>
    <property type="match status" value="1"/>
</dbReference>
<dbReference type="InterPro" id="IPR036388">
    <property type="entry name" value="WH-like_DNA-bd_sf"/>
</dbReference>
<comment type="function">
    <text evidence="7 8">DNA-dependent RNA polymerase catalyzes the transcription of DNA into RNA using the four ribonucleoside triphosphates as substrates. Specific core component of RNA polymerase III which synthesizes small RNAs, such as 5S rRNA and tRNAs.</text>
</comment>
<evidence type="ECO:0000256" key="4">
    <source>
        <dbReference type="ARBA" id="ARBA00022478"/>
    </source>
</evidence>
<dbReference type="InterPro" id="IPR039748">
    <property type="entry name" value="RPC3"/>
</dbReference>
<dbReference type="GO" id="GO:0006351">
    <property type="term" value="P:DNA-templated transcription"/>
    <property type="evidence" value="ECO:0007669"/>
    <property type="project" value="InterPro"/>
</dbReference>
<evidence type="ECO:0000256" key="1">
    <source>
        <dbReference type="ARBA" id="ARBA00004123"/>
    </source>
</evidence>
<dbReference type="Pfam" id="PF08221">
    <property type="entry name" value="HTH_9"/>
    <property type="match status" value="1"/>
</dbReference>
<feature type="compositionally biased region" description="Polar residues" evidence="9">
    <location>
        <begin position="160"/>
        <end position="171"/>
    </location>
</feature>
<evidence type="ECO:0000259" key="10">
    <source>
        <dbReference type="Pfam" id="PF05645"/>
    </source>
</evidence>
<evidence type="ECO:0000256" key="6">
    <source>
        <dbReference type="ARBA" id="ARBA00023242"/>
    </source>
</evidence>
<organism evidence="13 14">
    <name type="scientific">Corynespora cassiicola Philippines</name>
    <dbReference type="NCBI Taxonomy" id="1448308"/>
    <lineage>
        <taxon>Eukaryota</taxon>
        <taxon>Fungi</taxon>
        <taxon>Dikarya</taxon>
        <taxon>Ascomycota</taxon>
        <taxon>Pezizomycotina</taxon>
        <taxon>Dothideomycetes</taxon>
        <taxon>Pleosporomycetidae</taxon>
        <taxon>Pleosporales</taxon>
        <taxon>Corynesporascaceae</taxon>
        <taxon>Corynespora</taxon>
    </lineage>
</organism>
<evidence type="ECO:0000256" key="3">
    <source>
        <dbReference type="ARBA" id="ARBA00011206"/>
    </source>
</evidence>
<reference evidence="13 14" key="1">
    <citation type="journal article" date="2018" name="Front. Microbiol.">
        <title>Genome-Wide Analysis of Corynespora cassiicola Leaf Fall Disease Putative Effectors.</title>
        <authorList>
            <person name="Lopez D."/>
            <person name="Ribeiro S."/>
            <person name="Label P."/>
            <person name="Fumanal B."/>
            <person name="Venisse J.S."/>
            <person name="Kohler A."/>
            <person name="de Oliveira R.R."/>
            <person name="Labutti K."/>
            <person name="Lipzen A."/>
            <person name="Lail K."/>
            <person name="Bauer D."/>
            <person name="Ohm R.A."/>
            <person name="Barry K.W."/>
            <person name="Spatafora J."/>
            <person name="Grigoriev I.V."/>
            <person name="Martin F.M."/>
            <person name="Pujade-Renaud V."/>
        </authorList>
    </citation>
    <scope>NUCLEOTIDE SEQUENCE [LARGE SCALE GENOMIC DNA]</scope>
    <source>
        <strain evidence="13 14">Philippines</strain>
    </source>
</reference>
<keyword evidence="14" id="KW-1185">Reference proteome</keyword>
<dbReference type="Pfam" id="PF22536">
    <property type="entry name" value="WHD_POLR3C"/>
    <property type="match status" value="1"/>
</dbReference>
<evidence type="ECO:0000256" key="5">
    <source>
        <dbReference type="ARBA" id="ARBA00023163"/>
    </source>
</evidence>
<comment type="subcellular location">
    <subcellularLocation>
        <location evidence="1 8">Nucleus</location>
    </subcellularLocation>
</comment>
<gene>
    <name evidence="13" type="ORF">BS50DRAFT_573127</name>
</gene>
<name>A0A2T2NRW2_CORCC</name>
<sequence>MSYVLYSHREAPVLAKLCELLVDDHYGELAARVFSVLARFGRQPLSAVFRASYLNSRQIKYGLVILIQQHLVFHSTKPNTPTTYEIDWRQAYGLVRYGKIVKFVEDRFGKQAADVMSNLLNLGHTRIGDLKEAYFPSHTDDSDSESDDGLVNGTKKEKTNGTPHVNGTSRANGVANGIPSELAHEINGSYDDGSLHHVDELYDVIHTLMKEGWVIKLDELQYLSPDEFDDYVRREYMEEMGAPSSAGEKNRMIATCQAKKRKYRDEWCTIPNFSTSRKRSAPESDYGRSAKRLKTNGVNGYMESNHTGEARDEDGLVIRVNPEKVAVALRTQMLVNLVEQRLGYTTAQVYRTMLTTLEHNIPRCYEDWPNSPGVDEPQEVDPQSLITARDVAKKLDRNIDIFDGLDPNAVAALLKPGNVDRKTNRFIEPINPFTLSLDEKSKIIDKHITLLSADPFHFVTWHARAGGSQWRIEFDMIARSLIQHEIENTVAARKGTIGVKLLRALKKKGKLDERQACNTMMMSAADIREAINDLTVQGFVQTQEIPKVDRRESKHSIHLIGYDQQRAREKLLHDTYKGMVRILQRIKFEREKVQPLLSKAERSDVVGNEAKFLSQGELDLLRKWKEVQEKLLLQLFREDDLVASLRDLIGPIVSP</sequence>
<dbReference type="GO" id="GO:0003697">
    <property type="term" value="F:single-stranded DNA binding"/>
    <property type="evidence" value="ECO:0007669"/>
    <property type="project" value="UniProtKB-UniRule"/>
</dbReference>
<evidence type="ECO:0000259" key="12">
    <source>
        <dbReference type="Pfam" id="PF22536"/>
    </source>
</evidence>
<feature type="region of interest" description="Disordered" evidence="9">
    <location>
        <begin position="136"/>
        <end position="175"/>
    </location>
</feature>
<keyword evidence="6 8" id="KW-0539">Nucleus</keyword>
<dbReference type="AlphaFoldDB" id="A0A2T2NRW2"/>
<dbReference type="InterPro" id="IPR013197">
    <property type="entry name" value="RNA_pol_III_RPC82-rel_HTH"/>
</dbReference>
<keyword evidence="5 8" id="KW-0804">Transcription</keyword>
<proteinExistence type="inferred from homology"/>
<feature type="domain" description="DNA-directed RNA polymerase III subunit RPC3 winged-helix" evidence="12">
    <location>
        <begin position="486"/>
        <end position="559"/>
    </location>
</feature>
<dbReference type="InterPro" id="IPR008806">
    <property type="entry name" value="RNA_pol_III_Rpc82_C"/>
</dbReference>
<dbReference type="Pfam" id="PF05645">
    <property type="entry name" value="RNA_pol_Rpc82"/>
    <property type="match status" value="1"/>
</dbReference>
<comment type="similarity">
    <text evidence="2 8">Belongs to the RNA polymerase beta chain family.</text>
</comment>
<dbReference type="EMBL" id="KZ678134">
    <property type="protein sequence ID" value="PSN68167.1"/>
    <property type="molecule type" value="Genomic_DNA"/>
</dbReference>
<evidence type="ECO:0000256" key="8">
    <source>
        <dbReference type="RuleBase" id="RU367076"/>
    </source>
</evidence>
<dbReference type="OrthoDB" id="272392at2759"/>
<dbReference type="Gene3D" id="1.10.10.10">
    <property type="entry name" value="Winged helix-like DNA-binding domain superfamily/Winged helix DNA-binding domain"/>
    <property type="match status" value="2"/>
</dbReference>
<dbReference type="GO" id="GO:0005666">
    <property type="term" value="C:RNA polymerase III complex"/>
    <property type="evidence" value="ECO:0007669"/>
    <property type="project" value="UniProtKB-UniRule"/>
</dbReference>
<comment type="subunit">
    <text evidence="3 8">Component of the RNA polymerase III (Pol III) complex consisting of 17 subunits.</text>
</comment>
<dbReference type="STRING" id="1448308.A0A2T2NRW2"/>
<evidence type="ECO:0000313" key="14">
    <source>
        <dbReference type="Proteomes" id="UP000240883"/>
    </source>
</evidence>
<evidence type="ECO:0000259" key="11">
    <source>
        <dbReference type="Pfam" id="PF08221"/>
    </source>
</evidence>
<evidence type="ECO:0000256" key="9">
    <source>
        <dbReference type="SAM" id="MobiDB-lite"/>
    </source>
</evidence>
<feature type="domain" description="RNA polymerase III Rpc82 C -terminal" evidence="10">
    <location>
        <begin position="205"/>
        <end position="481"/>
    </location>
</feature>